<keyword evidence="1" id="KW-0805">Transcription regulation</keyword>
<dbReference type="GO" id="GO:0003700">
    <property type="term" value="F:DNA-binding transcription factor activity"/>
    <property type="evidence" value="ECO:0007669"/>
    <property type="project" value="TreeGrafter"/>
</dbReference>
<feature type="domain" description="HTH lacI-type" evidence="4">
    <location>
        <begin position="7"/>
        <end position="61"/>
    </location>
</feature>
<dbReference type="RefSeq" id="WP_129234575.1">
    <property type="nucleotide sequence ID" value="NZ_SDPL01000147.1"/>
</dbReference>
<evidence type="ECO:0000256" key="1">
    <source>
        <dbReference type="ARBA" id="ARBA00023015"/>
    </source>
</evidence>
<accession>A0A4Q2JKI2</accession>
<dbReference type="InterPro" id="IPR010982">
    <property type="entry name" value="Lambda_DNA-bd_dom_sf"/>
</dbReference>
<evidence type="ECO:0000256" key="2">
    <source>
        <dbReference type="ARBA" id="ARBA00023125"/>
    </source>
</evidence>
<dbReference type="AlphaFoldDB" id="A0A4Q2JKI2"/>
<dbReference type="Gene3D" id="3.40.50.2300">
    <property type="match status" value="2"/>
</dbReference>
<dbReference type="OrthoDB" id="3467214at2"/>
<evidence type="ECO:0000313" key="5">
    <source>
        <dbReference type="EMBL" id="RXZ47186.1"/>
    </source>
</evidence>
<reference evidence="5 6" key="1">
    <citation type="submission" date="2019-01" db="EMBL/GenBank/DDBJ databases">
        <authorList>
            <person name="Li J."/>
        </authorList>
    </citation>
    <scope>NUCLEOTIDE SEQUENCE [LARGE SCALE GENOMIC DNA]</scope>
    <source>
        <strain evidence="5 6">CGMCC 4.7180</strain>
    </source>
</reference>
<dbReference type="InterPro" id="IPR046335">
    <property type="entry name" value="LacI/GalR-like_sensor"/>
</dbReference>
<dbReference type="CDD" id="cd01392">
    <property type="entry name" value="HTH_LacI"/>
    <property type="match status" value="1"/>
</dbReference>
<evidence type="ECO:0000259" key="4">
    <source>
        <dbReference type="PROSITE" id="PS50932"/>
    </source>
</evidence>
<dbReference type="Gene3D" id="1.10.260.40">
    <property type="entry name" value="lambda repressor-like DNA-binding domains"/>
    <property type="match status" value="1"/>
</dbReference>
<evidence type="ECO:0000256" key="3">
    <source>
        <dbReference type="ARBA" id="ARBA00023163"/>
    </source>
</evidence>
<sequence>MTDARAATIEDVARHAGVSRAAVSKVIRNAYGVSPAMRERVTAAIEALDYRPRVAARAMRGSSFTLGIELPHIGNPFFTKIVAGATAALQGTGYQLIIAPADENGDEGIRALGALADRQVDGIIAISPLVSTDWLERLGARMPVVMIGRHDRSEHYDTVTGDDASGTRLAMAHLFELGHRRIAHLTRSEDVTEPGSGTPHAIRLEEYLAAMRAAGLEDEIRVVRTGMTEDAARLDTLALFDDDRPTAIFAGNDELALGALRAVGEAGLTSADVSVVGYDDVDMASHPAISLTTIDQSGVEMGDRAIRLLLERIRDARTEPTHFSVTPVLKPRTSTRAVRAG</sequence>
<dbReference type="GO" id="GO:0000976">
    <property type="term" value="F:transcription cis-regulatory region binding"/>
    <property type="evidence" value="ECO:0007669"/>
    <property type="project" value="TreeGrafter"/>
</dbReference>
<keyword evidence="2" id="KW-0238">DNA-binding</keyword>
<dbReference type="EMBL" id="SDPL01000147">
    <property type="protein sequence ID" value="RXZ47186.1"/>
    <property type="molecule type" value="Genomic_DNA"/>
</dbReference>
<dbReference type="CDD" id="cd06267">
    <property type="entry name" value="PBP1_LacI_sugar_binding-like"/>
    <property type="match status" value="1"/>
</dbReference>
<evidence type="ECO:0000313" key="6">
    <source>
        <dbReference type="Proteomes" id="UP000292881"/>
    </source>
</evidence>
<dbReference type="PROSITE" id="PS00356">
    <property type="entry name" value="HTH_LACI_1"/>
    <property type="match status" value="1"/>
</dbReference>
<dbReference type="Pfam" id="PF13377">
    <property type="entry name" value="Peripla_BP_3"/>
    <property type="match status" value="1"/>
</dbReference>
<dbReference type="Proteomes" id="UP000292881">
    <property type="component" value="Unassembled WGS sequence"/>
</dbReference>
<dbReference type="PANTHER" id="PTHR30146:SF109">
    <property type="entry name" value="HTH-TYPE TRANSCRIPTIONAL REGULATOR GALS"/>
    <property type="match status" value="1"/>
</dbReference>
<dbReference type="Pfam" id="PF00356">
    <property type="entry name" value="LacI"/>
    <property type="match status" value="1"/>
</dbReference>
<dbReference type="SMART" id="SM00354">
    <property type="entry name" value="HTH_LACI"/>
    <property type="match status" value="1"/>
</dbReference>
<proteinExistence type="predicted"/>
<organism evidence="5 6">
    <name type="scientific">Agromyces binzhouensis</name>
    <dbReference type="NCBI Taxonomy" id="1817495"/>
    <lineage>
        <taxon>Bacteria</taxon>
        <taxon>Bacillati</taxon>
        <taxon>Actinomycetota</taxon>
        <taxon>Actinomycetes</taxon>
        <taxon>Micrococcales</taxon>
        <taxon>Microbacteriaceae</taxon>
        <taxon>Agromyces</taxon>
    </lineage>
</organism>
<dbReference type="InterPro" id="IPR028082">
    <property type="entry name" value="Peripla_BP_I"/>
</dbReference>
<name>A0A4Q2JKI2_9MICO</name>
<gene>
    <name evidence="5" type="ORF">ESO86_08900</name>
</gene>
<keyword evidence="6" id="KW-1185">Reference proteome</keyword>
<dbReference type="PANTHER" id="PTHR30146">
    <property type="entry name" value="LACI-RELATED TRANSCRIPTIONAL REPRESSOR"/>
    <property type="match status" value="1"/>
</dbReference>
<dbReference type="SUPFAM" id="SSF47413">
    <property type="entry name" value="lambda repressor-like DNA-binding domains"/>
    <property type="match status" value="1"/>
</dbReference>
<keyword evidence="3" id="KW-0804">Transcription</keyword>
<comment type="caution">
    <text evidence="5">The sequence shown here is derived from an EMBL/GenBank/DDBJ whole genome shotgun (WGS) entry which is preliminary data.</text>
</comment>
<dbReference type="SUPFAM" id="SSF53822">
    <property type="entry name" value="Periplasmic binding protein-like I"/>
    <property type="match status" value="1"/>
</dbReference>
<dbReference type="PROSITE" id="PS50932">
    <property type="entry name" value="HTH_LACI_2"/>
    <property type="match status" value="1"/>
</dbReference>
<protein>
    <submittedName>
        <fullName evidence="5">LacI family transcriptional regulator</fullName>
    </submittedName>
</protein>
<dbReference type="InterPro" id="IPR000843">
    <property type="entry name" value="HTH_LacI"/>
</dbReference>